<dbReference type="InterPro" id="IPR023346">
    <property type="entry name" value="Lysozyme-like_dom_sf"/>
</dbReference>
<dbReference type="GO" id="GO:0008932">
    <property type="term" value="F:lytic endotransglycosylase activity"/>
    <property type="evidence" value="ECO:0007669"/>
    <property type="project" value="TreeGrafter"/>
</dbReference>
<gene>
    <name evidence="4" type="ORF">DES35_102319</name>
</gene>
<dbReference type="SUPFAM" id="SSF53955">
    <property type="entry name" value="Lysozyme-like"/>
    <property type="match status" value="1"/>
</dbReference>
<dbReference type="InterPro" id="IPR008258">
    <property type="entry name" value="Transglycosylase_SLT_dom_1"/>
</dbReference>
<feature type="signal peptide" evidence="2">
    <location>
        <begin position="1"/>
        <end position="20"/>
    </location>
</feature>
<dbReference type="GO" id="GO:0000270">
    <property type="term" value="P:peptidoglycan metabolic process"/>
    <property type="evidence" value="ECO:0007669"/>
    <property type="project" value="InterPro"/>
</dbReference>
<reference evidence="4 5" key="1">
    <citation type="submission" date="2018-07" db="EMBL/GenBank/DDBJ databases">
        <title>Genomic Encyclopedia of Type Strains, Phase IV (KMG-IV): sequencing the most valuable type-strain genomes for metagenomic binning, comparative biology and taxonomic classification.</title>
        <authorList>
            <person name="Goeker M."/>
        </authorList>
    </citation>
    <scope>NUCLEOTIDE SEQUENCE [LARGE SCALE GENOMIC DNA]</scope>
    <source>
        <strain evidence="4 5">DSM 21410</strain>
    </source>
</reference>
<comment type="caution">
    <text evidence="4">The sequence shown here is derived from an EMBL/GenBank/DDBJ whole genome shotgun (WGS) entry which is preliminary data.</text>
</comment>
<dbReference type="GO" id="GO:0016020">
    <property type="term" value="C:membrane"/>
    <property type="evidence" value="ECO:0007669"/>
    <property type="project" value="InterPro"/>
</dbReference>
<dbReference type="InterPro" id="IPR036779">
    <property type="entry name" value="LysM_dom_sf"/>
</dbReference>
<comment type="similarity">
    <text evidence="1">Belongs to the transglycosylase Slt family.</text>
</comment>
<evidence type="ECO:0000313" key="5">
    <source>
        <dbReference type="Proteomes" id="UP000253517"/>
    </source>
</evidence>
<dbReference type="PROSITE" id="PS00922">
    <property type="entry name" value="TRANSGLYCOSYLASE"/>
    <property type="match status" value="1"/>
</dbReference>
<evidence type="ECO:0000256" key="1">
    <source>
        <dbReference type="ARBA" id="ARBA00007734"/>
    </source>
</evidence>
<dbReference type="InterPro" id="IPR018392">
    <property type="entry name" value="LysM"/>
</dbReference>
<dbReference type="InterPro" id="IPR000189">
    <property type="entry name" value="Transglyc_AS"/>
</dbReference>
<dbReference type="Proteomes" id="UP000253517">
    <property type="component" value="Unassembled WGS sequence"/>
</dbReference>
<keyword evidence="2" id="KW-0732">Signal</keyword>
<feature type="domain" description="LysM" evidence="3">
    <location>
        <begin position="471"/>
        <end position="516"/>
    </location>
</feature>
<dbReference type="Gene3D" id="1.10.530.10">
    <property type="match status" value="1"/>
</dbReference>
<dbReference type="EMBL" id="QPJS01000002">
    <property type="protein sequence ID" value="RCX03863.1"/>
    <property type="molecule type" value="Genomic_DNA"/>
</dbReference>
<dbReference type="CDD" id="cd16894">
    <property type="entry name" value="MltD-like"/>
    <property type="match status" value="1"/>
</dbReference>
<dbReference type="Pfam" id="PF01476">
    <property type="entry name" value="LysM"/>
    <property type="match status" value="2"/>
</dbReference>
<feature type="domain" description="LysM" evidence="3">
    <location>
        <begin position="385"/>
        <end position="428"/>
    </location>
</feature>
<organism evidence="4 5">
    <name type="scientific">Schleiferia thermophila</name>
    <dbReference type="NCBI Taxonomy" id="884107"/>
    <lineage>
        <taxon>Bacteria</taxon>
        <taxon>Pseudomonadati</taxon>
        <taxon>Bacteroidota</taxon>
        <taxon>Flavobacteriia</taxon>
        <taxon>Flavobacteriales</taxon>
        <taxon>Schleiferiaceae</taxon>
        <taxon>Schleiferia</taxon>
    </lineage>
</organism>
<evidence type="ECO:0000259" key="3">
    <source>
        <dbReference type="PROSITE" id="PS51782"/>
    </source>
</evidence>
<dbReference type="RefSeq" id="WP_051889204.1">
    <property type="nucleotide sequence ID" value="NZ_BHZF01000002.1"/>
</dbReference>
<dbReference type="PROSITE" id="PS51782">
    <property type="entry name" value="LYSM"/>
    <property type="match status" value="2"/>
</dbReference>
<sequence length="519" mass="59863">MHLKKAILALTLAALHQVSAQIDVNDSLVIYQDSASASHRLEISDDPFAKTLDELFKLNLFRTTQRWEERNEYTADFSSIPDSLFEYRLRKLDHKTPLQLTYNREVRQYIEMYLRKHQLVSRMMGLSQLYFPIFEEVFDKHNIPLEIKYLAMVESALNPRATSVAGAQGLWQFIYSTGRLMGLSITSYIDERNDPYKSTEAAARFLKQLYRWFNDWNLALAAYNSGPGNVTKAIRRSGGKTNYWELRPYLPRETAGYVPAFIAVNYVINYAHEHGIYPLEPEITFYDLDTVVVREPVDLRHLAEVLEMPAEMISFLNPQYRHYIIPSSEDNLYFIALPRDKWGLFVANEDTIYTYLKETTRSSTEIANRLRANAEASPLTSGDRVVHTVKRGESLGAIAKKYKVNISDIKRWNNLRSNNIHPNQRLTIYRNRQGPSASNALASASSAKEQIPVIRHNSGTTKNDNSRNNVQYYTVNPGDTLYSIARRYQGVRVEDLMAWNNLKDARDLKSGMKLKIYLN</sequence>
<protein>
    <submittedName>
        <fullName evidence="4">Membrane-bound lytic murein transglycosylase D</fullName>
    </submittedName>
</protein>
<name>A0A369A3W5_9FLAO</name>
<dbReference type="CDD" id="cd00118">
    <property type="entry name" value="LysM"/>
    <property type="match status" value="2"/>
</dbReference>
<dbReference type="SMART" id="SM00257">
    <property type="entry name" value="LysM"/>
    <property type="match status" value="2"/>
</dbReference>
<proteinExistence type="inferred from homology"/>
<keyword evidence="5" id="KW-1185">Reference proteome</keyword>
<dbReference type="PANTHER" id="PTHR33734">
    <property type="entry name" value="LYSM DOMAIN-CONTAINING GPI-ANCHORED PROTEIN 2"/>
    <property type="match status" value="1"/>
</dbReference>
<dbReference type="Pfam" id="PF01464">
    <property type="entry name" value="SLT"/>
    <property type="match status" value="1"/>
</dbReference>
<evidence type="ECO:0000256" key="2">
    <source>
        <dbReference type="SAM" id="SignalP"/>
    </source>
</evidence>
<feature type="chain" id="PRO_5016926254" evidence="2">
    <location>
        <begin position="21"/>
        <end position="519"/>
    </location>
</feature>
<evidence type="ECO:0000313" key="4">
    <source>
        <dbReference type="EMBL" id="RCX03863.1"/>
    </source>
</evidence>
<dbReference type="AlphaFoldDB" id="A0A369A3W5"/>
<accession>A0A369A3W5</accession>
<dbReference type="PANTHER" id="PTHR33734:SF22">
    <property type="entry name" value="MEMBRANE-BOUND LYTIC MUREIN TRANSGLYCOSYLASE D"/>
    <property type="match status" value="1"/>
</dbReference>
<dbReference type="SUPFAM" id="SSF54106">
    <property type="entry name" value="LysM domain"/>
    <property type="match status" value="2"/>
</dbReference>
<dbReference type="Gene3D" id="3.10.350.10">
    <property type="entry name" value="LysM domain"/>
    <property type="match status" value="2"/>
</dbReference>